<dbReference type="Proteomes" id="UP000326198">
    <property type="component" value="Unassembled WGS sequence"/>
</dbReference>
<dbReference type="EMBL" id="ML736402">
    <property type="protein sequence ID" value="KAE8371731.1"/>
    <property type="molecule type" value="Genomic_DNA"/>
</dbReference>
<dbReference type="GO" id="GO:0051213">
    <property type="term" value="F:dioxygenase activity"/>
    <property type="evidence" value="ECO:0007669"/>
    <property type="project" value="UniProtKB-KW"/>
</dbReference>
<name>A0A5N7APE8_9EURO</name>
<dbReference type="Pfam" id="PF10014">
    <property type="entry name" value="2OG-Fe_Oxy_2"/>
    <property type="match status" value="1"/>
</dbReference>
<sequence length="243" mass="27481">MAALQINTQACSAIAELLEGFIKNRLVFVKGERMIVTLKALGATDEDLEAMRSVSNSLQDDPILPIRKSTSGRFYFDFEKSTLRRLEFQPYTVSVEDDSVRHDPGQIRRFLEVSFQHRPKLNYETENFVCSLFDVRTVTNRSLVGDPALEGVHSDGVDFTMTTYLGSENMTSDSAETFVHDNREENGVCWNQALTEYSLGSHQHRDCLDTLLIVDHEKKHSVSTLHAVNPDYPATRDKLCLSS</sequence>
<proteinExistence type="predicted"/>
<reference evidence="1 2" key="1">
    <citation type="submission" date="2019-04" db="EMBL/GenBank/DDBJ databases">
        <title>Friends and foes A comparative genomics studyof 23 Aspergillus species from section Flavi.</title>
        <authorList>
            <consortium name="DOE Joint Genome Institute"/>
            <person name="Kjaerbolling I."/>
            <person name="Vesth T."/>
            <person name="Frisvad J.C."/>
            <person name="Nybo J.L."/>
            <person name="Theobald S."/>
            <person name="Kildgaard S."/>
            <person name="Isbrandt T."/>
            <person name="Kuo A."/>
            <person name="Sato A."/>
            <person name="Lyhne E.K."/>
            <person name="Kogle M.E."/>
            <person name="Wiebenga A."/>
            <person name="Kun R.S."/>
            <person name="Lubbers R.J."/>
            <person name="Makela M.R."/>
            <person name="Barry K."/>
            <person name="Chovatia M."/>
            <person name="Clum A."/>
            <person name="Daum C."/>
            <person name="Haridas S."/>
            <person name="He G."/>
            <person name="LaButti K."/>
            <person name="Lipzen A."/>
            <person name="Mondo S."/>
            <person name="Riley R."/>
            <person name="Salamov A."/>
            <person name="Simmons B.A."/>
            <person name="Magnuson J.K."/>
            <person name="Henrissat B."/>
            <person name="Mortensen U.H."/>
            <person name="Larsen T.O."/>
            <person name="Devries R.P."/>
            <person name="Grigoriev I.V."/>
            <person name="Machida M."/>
            <person name="Baker S.E."/>
            <person name="Andersen M.R."/>
        </authorList>
    </citation>
    <scope>NUCLEOTIDE SEQUENCE [LARGE SCALE GENOMIC DNA]</scope>
    <source>
        <strain evidence="1 2">IBT 29228</strain>
    </source>
</reference>
<keyword evidence="1" id="KW-0223">Dioxygenase</keyword>
<dbReference type="AlphaFoldDB" id="A0A5N7APE8"/>
<keyword evidence="2" id="KW-1185">Reference proteome</keyword>
<accession>A0A5N7APE8</accession>
<protein>
    <submittedName>
        <fullName evidence="1">2OG-Fe dioxygenase-domain-containing protein</fullName>
    </submittedName>
</protein>
<evidence type="ECO:0000313" key="1">
    <source>
        <dbReference type="EMBL" id="KAE8371731.1"/>
    </source>
</evidence>
<dbReference type="InterPro" id="IPR018724">
    <property type="entry name" value="2OG-Fe_dioxygenase"/>
</dbReference>
<dbReference type="OrthoDB" id="5307791at2759"/>
<organism evidence="1 2">
    <name type="scientific">Aspergillus bertholletiae</name>
    <dbReference type="NCBI Taxonomy" id="1226010"/>
    <lineage>
        <taxon>Eukaryota</taxon>
        <taxon>Fungi</taxon>
        <taxon>Dikarya</taxon>
        <taxon>Ascomycota</taxon>
        <taxon>Pezizomycotina</taxon>
        <taxon>Eurotiomycetes</taxon>
        <taxon>Eurotiomycetidae</taxon>
        <taxon>Eurotiales</taxon>
        <taxon>Aspergillaceae</taxon>
        <taxon>Aspergillus</taxon>
        <taxon>Aspergillus subgen. Circumdati</taxon>
    </lineage>
</organism>
<dbReference type="Gene3D" id="2.60.120.620">
    <property type="entry name" value="q2cbj1_9rhob like domain"/>
    <property type="match status" value="1"/>
</dbReference>
<gene>
    <name evidence="1" type="ORF">BDV26DRAFT_302537</name>
</gene>
<evidence type="ECO:0000313" key="2">
    <source>
        <dbReference type="Proteomes" id="UP000326198"/>
    </source>
</evidence>
<keyword evidence="1" id="KW-0560">Oxidoreductase</keyword>